<protein>
    <submittedName>
        <fullName evidence="1">Uncharacterized protein</fullName>
    </submittedName>
</protein>
<evidence type="ECO:0000313" key="1">
    <source>
        <dbReference type="EMBL" id="KAI6080959.1"/>
    </source>
</evidence>
<sequence length="1868" mass="206480">MPVVVFSRLASPGAVANMGAAVLETNSVAKGTCNATAECGEYALPENFDCPLNVCCSKHGFCGYTPEFCNDECQNEGGCPDVPRPKCGANTDAMAAEVRIAYYGAWSASRSCDALQPENIPAGVLTHINVAFEYVTDDHEITEESGAVVGRVSRLKNIYPGLRVNIALGGWTFNDPPTQRRFSEMVASVSARKTFIKSLIRYIQKYALDGVDLDWEYPVTDDRGGVPEDFDNLVLLCAEIREAFDSYDPGWQLTITLPMSYWYLRGFNVKNLEKYVDWFNVMTYDIHGIWDQGNIWTGAFLKGHTNLTEIEDGFDLLWRNSISSDKVVMGYGFYGRGFTMSDPQCSKPPSCMFDGPSFAGDCTGEPGILSYSEVIGMSKELGAKISYDEASSVKWMVYGANQWISWDDAESFEAKKKYMFSRCLKGLMIWELGLDTGDYQALTGLFGEDAVSDALSDASLNPEEKKKLTLDLSAYNGQFCYVTETCVGGDEDTDDEKGRCMAGYSVAETAHAPLKMESGAEKCKKGSYHRICCPTKAMPKNCEWLGAPELNGFWCDGGCGESQFELATDTYLDRAGEGSCFFGHRSLCCDSTAILQKCHWTDCDWNDGDNGNCAEDEVSVATRTRIDNDDGDMCKTQVGMGNGGPDGPTTHQHFRSYCCPKNDALEDCKWANDPSGFDPDLQIWGRTALTCVQKDCSDTALAITSATEPSTIYDLQQDMGSDVCEVWAPPSSKNSVPYDLCCSPPSRFTDEWPVDPNYLWDNAWTGEDDDVSWQWSNNFGNNNEDTSPINLEDNPGGDPYGFVMLDGPPGSIAGQFDRQFTVLTRDEPLNIKPRSFVTTNTTILDATFDHTEETVHVYCNFPHDSKHCTDVFIGGARDTIIKLPTHVGEGPWARIVSMEPDYDPPELPAWAIRKRSAGAVHRNGIYKLTFDYDFHLIERADEDPVYMRIDYTNLQDYWDSVTDEDPKNNKRKRSASSGTDFNSWKAHVDKAKRGAYTDFSFNGASNTDFSPRGPVHPSPYSETRSSVLSERSSDIERRWWGTFVNWLKKVTTITSEQSGNLPMGLSKIFNIYSGRLRCENSAGVTITAGLDVTADVRLDMGVKYAYYFSGTVVPPNIIDTYVFVGAQPNVYAGITIRGDAELSYQSEVRKLIQTIAYPGLSIKGIATVGPSLDLWGRIEGRITVSGQLKVGAKYTFSPVEMYLPNDEETHDRASDQLEDFGKDEQGIAPVFQANVQAEVDAHLRVTPEINCGIKVGGGIGPLKDPFLDGHVSAFMNTSLHFNAHVTGDTDGQTSNWEYGYKVELLWRIGLTAIAQIYNYKRWQSGTYFPVDWQTIPIYGPIVVHSTSSGSKRQELGGSEPWHLTDQPLPDPIFGWRRSSLGATSQPILEGRAMIGANYSWAGAGDWVNSSIPAIGRRQANTEVEFPTDPWTDFKCTTGPNTSPCNTANTNNKRDLAPYSPAGGSLLRRVVQKRAVNDCRQKIPLLYYNCATFFSDVTLQGAAGNLVTLPGICTSIRKFLGNNGIISDKYLLTYDSYNQDTRRRQTCTGSRNPCAGPSGENALRKAQLGAPFDGAKNLVNCDEFPFASTEEGGYGWARSDAGIFPANTHGVTRTCVPEWQNTLQGNCNGLLNSIETNVEYFNNAENPTGNDPEKASFQSWNSNAWNTKGSWTKGGDPGRQRLSLYDTDQPLTYSPIPQELANRKLSWFHKRNFTLHLVNNGPSTPAQFPENAFASGTLVAGDYPPATTVVGNAAWIMCAVSLRGQERFKWTVNADGSRRHNGYCWDGQSQTAAWGGAGNFQRLRYFSCDIDFVGAPHATPKRGLEPMGYFGDEPVYSVKRAANYHEIDIKVPLNEAPLPDVHNAFPISW</sequence>
<comment type="caution">
    <text evidence="1">The sequence shown here is derived from an EMBL/GenBank/DDBJ whole genome shotgun (WGS) entry which is preliminary data.</text>
</comment>
<evidence type="ECO:0000313" key="2">
    <source>
        <dbReference type="Proteomes" id="UP001497680"/>
    </source>
</evidence>
<dbReference type="Proteomes" id="UP001497680">
    <property type="component" value="Unassembled WGS sequence"/>
</dbReference>
<gene>
    <name evidence="1" type="ORF">F4821DRAFT_265394</name>
</gene>
<organism evidence="1 2">
    <name type="scientific">Hypoxylon rubiginosum</name>
    <dbReference type="NCBI Taxonomy" id="110542"/>
    <lineage>
        <taxon>Eukaryota</taxon>
        <taxon>Fungi</taxon>
        <taxon>Dikarya</taxon>
        <taxon>Ascomycota</taxon>
        <taxon>Pezizomycotina</taxon>
        <taxon>Sordariomycetes</taxon>
        <taxon>Xylariomycetidae</taxon>
        <taxon>Xylariales</taxon>
        <taxon>Hypoxylaceae</taxon>
        <taxon>Hypoxylon</taxon>
    </lineage>
</organism>
<name>A0ACC0CKL9_9PEZI</name>
<keyword evidence="2" id="KW-1185">Reference proteome</keyword>
<dbReference type="EMBL" id="MU394414">
    <property type="protein sequence ID" value="KAI6080959.1"/>
    <property type="molecule type" value="Genomic_DNA"/>
</dbReference>
<reference evidence="1 2" key="1">
    <citation type="journal article" date="2022" name="New Phytol.">
        <title>Ecological generalism drives hyperdiversity of secondary metabolite gene clusters in xylarialean endophytes.</title>
        <authorList>
            <person name="Franco M.E.E."/>
            <person name="Wisecaver J.H."/>
            <person name="Arnold A.E."/>
            <person name="Ju Y.M."/>
            <person name="Slot J.C."/>
            <person name="Ahrendt S."/>
            <person name="Moore L.P."/>
            <person name="Eastman K.E."/>
            <person name="Scott K."/>
            <person name="Konkel Z."/>
            <person name="Mondo S.J."/>
            <person name="Kuo A."/>
            <person name="Hayes R.D."/>
            <person name="Haridas S."/>
            <person name="Andreopoulos B."/>
            <person name="Riley R."/>
            <person name="LaButti K."/>
            <person name="Pangilinan J."/>
            <person name="Lipzen A."/>
            <person name="Amirebrahimi M."/>
            <person name="Yan J."/>
            <person name="Adam C."/>
            <person name="Keymanesh K."/>
            <person name="Ng V."/>
            <person name="Louie K."/>
            <person name="Northen T."/>
            <person name="Drula E."/>
            <person name="Henrissat B."/>
            <person name="Hsieh H.M."/>
            <person name="Youens-Clark K."/>
            <person name="Lutzoni F."/>
            <person name="Miadlikowska J."/>
            <person name="Eastwood D.C."/>
            <person name="Hamelin R.C."/>
            <person name="Grigoriev I.V."/>
            <person name="U'Ren J.M."/>
        </authorList>
    </citation>
    <scope>NUCLEOTIDE SEQUENCE [LARGE SCALE GENOMIC DNA]</scope>
    <source>
        <strain evidence="1 2">ER1909</strain>
    </source>
</reference>
<accession>A0ACC0CKL9</accession>
<proteinExistence type="predicted"/>